<feature type="domain" description="ABC transporter" evidence="5">
    <location>
        <begin position="6"/>
        <end position="263"/>
    </location>
</feature>
<dbReference type="PROSITE" id="PS50893">
    <property type="entry name" value="ABC_TRANSPORTER_2"/>
    <property type="match status" value="1"/>
</dbReference>
<dbReference type="InterPro" id="IPR013563">
    <property type="entry name" value="Oligopep_ABC_C"/>
</dbReference>
<evidence type="ECO:0000256" key="3">
    <source>
        <dbReference type="ARBA" id="ARBA00022741"/>
    </source>
</evidence>
<sequence length="338" mass="38176">MAEHLLEVEGLKKYFPIKEGVFSKTVGHVKAVDHVSFKIKQGEIFGLVGESGCGKTTVGRTLLSLLEPTEGLVKFDQQILYNTETGERINKNDLRKLRKEMQIIFQDPYASLDPRMNVGMIVSEGLRKHKLVKNKKEAIEKSKELLELCGLEGSNVRKYPHEFSGGQRQRIGVARALALEPKFLVADEPIAALDVSIQAQMLKFMTDLKDRLGLTYLFISHDLSVVRYFCDRVAVMYLGSFAEQAPTKKLFKKPLHPYTQSLLSAVPKSDPAVKKKREILKGDVPSPADPPSGCKFHTRCKYAEDKCKIKIPVYREIEPDHFVSCHLAEKINQINNHL</sequence>
<dbReference type="InterPro" id="IPR003439">
    <property type="entry name" value="ABC_transporter-like_ATP-bd"/>
</dbReference>
<dbReference type="InterPro" id="IPR027417">
    <property type="entry name" value="P-loop_NTPase"/>
</dbReference>
<dbReference type="GO" id="GO:0005524">
    <property type="term" value="F:ATP binding"/>
    <property type="evidence" value="ECO:0007669"/>
    <property type="project" value="UniProtKB-KW"/>
</dbReference>
<dbReference type="InterPro" id="IPR017871">
    <property type="entry name" value="ABC_transporter-like_CS"/>
</dbReference>
<gene>
    <name evidence="6" type="ORF">ISALK_12795</name>
</gene>
<evidence type="ECO:0000313" key="7">
    <source>
        <dbReference type="Proteomes" id="UP000449710"/>
    </source>
</evidence>
<dbReference type="Pfam" id="PF08352">
    <property type="entry name" value="oligo_HPY"/>
    <property type="match status" value="1"/>
</dbReference>
<evidence type="ECO:0000256" key="4">
    <source>
        <dbReference type="ARBA" id="ARBA00022840"/>
    </source>
</evidence>
<evidence type="ECO:0000259" key="5">
    <source>
        <dbReference type="PROSITE" id="PS50893"/>
    </source>
</evidence>
<dbReference type="InterPro" id="IPR050319">
    <property type="entry name" value="ABC_transp_ATP-bind"/>
</dbReference>
<dbReference type="RefSeq" id="WP_160722963.1">
    <property type="nucleotide sequence ID" value="NZ_SUMG01000022.1"/>
</dbReference>
<dbReference type="Pfam" id="PF00005">
    <property type="entry name" value="ABC_tran"/>
    <property type="match status" value="1"/>
</dbReference>
<dbReference type="GO" id="GO:0016887">
    <property type="term" value="F:ATP hydrolysis activity"/>
    <property type="evidence" value="ECO:0007669"/>
    <property type="project" value="InterPro"/>
</dbReference>
<dbReference type="PROSITE" id="PS00211">
    <property type="entry name" value="ABC_TRANSPORTER_1"/>
    <property type="match status" value="1"/>
</dbReference>
<evidence type="ECO:0000256" key="1">
    <source>
        <dbReference type="ARBA" id="ARBA00005417"/>
    </source>
</evidence>
<dbReference type="Gene3D" id="3.40.50.300">
    <property type="entry name" value="P-loop containing nucleotide triphosphate hydrolases"/>
    <property type="match status" value="1"/>
</dbReference>
<dbReference type="AlphaFoldDB" id="A0AA44BEK6"/>
<evidence type="ECO:0000313" key="6">
    <source>
        <dbReference type="EMBL" id="NBG89369.1"/>
    </source>
</evidence>
<dbReference type="GO" id="GO:0055085">
    <property type="term" value="P:transmembrane transport"/>
    <property type="evidence" value="ECO:0007669"/>
    <property type="project" value="UniProtKB-ARBA"/>
</dbReference>
<keyword evidence="2" id="KW-0813">Transport</keyword>
<accession>A0AA44BEK6</accession>
<proteinExistence type="inferred from homology"/>
<dbReference type="Proteomes" id="UP000449710">
    <property type="component" value="Unassembled WGS sequence"/>
</dbReference>
<keyword evidence="7" id="KW-1185">Reference proteome</keyword>
<dbReference type="PANTHER" id="PTHR43776:SF8">
    <property type="entry name" value="ABC TRANSPORTER, ATP-BINDING PROTEIN"/>
    <property type="match status" value="1"/>
</dbReference>
<dbReference type="PANTHER" id="PTHR43776">
    <property type="entry name" value="TRANSPORT ATP-BINDING PROTEIN"/>
    <property type="match status" value="1"/>
</dbReference>
<dbReference type="EMBL" id="SUMG01000022">
    <property type="protein sequence ID" value="NBG89369.1"/>
    <property type="molecule type" value="Genomic_DNA"/>
</dbReference>
<dbReference type="InterPro" id="IPR003593">
    <property type="entry name" value="AAA+_ATPase"/>
</dbReference>
<keyword evidence="4 6" id="KW-0067">ATP-binding</keyword>
<dbReference type="NCBIfam" id="TIGR01727">
    <property type="entry name" value="oligo_HPY"/>
    <property type="match status" value="1"/>
</dbReference>
<evidence type="ECO:0000256" key="2">
    <source>
        <dbReference type="ARBA" id="ARBA00022448"/>
    </source>
</evidence>
<organism evidence="6 7">
    <name type="scientific">Isachenkonia alkalipeptolytica</name>
    <dbReference type="NCBI Taxonomy" id="2565777"/>
    <lineage>
        <taxon>Bacteria</taxon>
        <taxon>Bacillati</taxon>
        <taxon>Bacillota</taxon>
        <taxon>Clostridia</taxon>
        <taxon>Eubacteriales</taxon>
        <taxon>Clostridiaceae</taxon>
        <taxon>Isachenkonia</taxon>
    </lineage>
</organism>
<dbReference type="SMART" id="SM00382">
    <property type="entry name" value="AAA"/>
    <property type="match status" value="1"/>
</dbReference>
<protein>
    <submittedName>
        <fullName evidence="6">ABC transporter ATP-binding protein</fullName>
    </submittedName>
</protein>
<keyword evidence="3" id="KW-0547">Nucleotide-binding</keyword>
<dbReference type="FunFam" id="3.40.50.300:FF:000016">
    <property type="entry name" value="Oligopeptide ABC transporter ATP-binding component"/>
    <property type="match status" value="1"/>
</dbReference>
<comment type="similarity">
    <text evidence="1">Belongs to the ABC transporter superfamily.</text>
</comment>
<dbReference type="GO" id="GO:0015833">
    <property type="term" value="P:peptide transport"/>
    <property type="evidence" value="ECO:0007669"/>
    <property type="project" value="InterPro"/>
</dbReference>
<reference evidence="6 7" key="1">
    <citation type="submission" date="2019-04" db="EMBL/GenBank/DDBJ databases">
        <title>Isachenkonia alkalipeptolytica gen. nov. sp. nov. a new anaerobic, alkiliphilic organothrophic bacterium capable to reduce synthesized ferrihydrite isolated from a soda lake.</title>
        <authorList>
            <person name="Toshchakov S.V."/>
            <person name="Zavarzina D.G."/>
            <person name="Zhilina T.N."/>
            <person name="Kostrikina N.A."/>
            <person name="Kublanov I.V."/>
        </authorList>
    </citation>
    <scope>NUCLEOTIDE SEQUENCE [LARGE SCALE GENOMIC DNA]</scope>
    <source>
        <strain evidence="6 7">Z-1701</strain>
    </source>
</reference>
<dbReference type="SUPFAM" id="SSF52540">
    <property type="entry name" value="P-loop containing nucleoside triphosphate hydrolases"/>
    <property type="match status" value="1"/>
</dbReference>
<name>A0AA44BEK6_9CLOT</name>
<dbReference type="CDD" id="cd03257">
    <property type="entry name" value="ABC_NikE_OppD_transporters"/>
    <property type="match status" value="1"/>
</dbReference>
<comment type="caution">
    <text evidence="6">The sequence shown here is derived from an EMBL/GenBank/DDBJ whole genome shotgun (WGS) entry which is preliminary data.</text>
</comment>